<keyword evidence="3 9" id="KW-1134">Transmembrane beta strand</keyword>
<evidence type="ECO:0000256" key="8">
    <source>
        <dbReference type="ARBA" id="ARBA00023237"/>
    </source>
</evidence>
<comment type="similarity">
    <text evidence="9 11">Belongs to the TonB-dependent receptor family.</text>
</comment>
<dbReference type="InterPro" id="IPR037066">
    <property type="entry name" value="Plug_dom_sf"/>
</dbReference>
<feature type="signal peptide" evidence="12">
    <location>
        <begin position="1"/>
        <end position="45"/>
    </location>
</feature>
<evidence type="ECO:0000256" key="11">
    <source>
        <dbReference type="RuleBase" id="RU003357"/>
    </source>
</evidence>
<dbReference type="GO" id="GO:0033214">
    <property type="term" value="P:siderophore-iron import into cell"/>
    <property type="evidence" value="ECO:0007669"/>
    <property type="project" value="TreeGrafter"/>
</dbReference>
<feature type="domain" description="TonB-dependent receptor plug" evidence="14">
    <location>
        <begin position="94"/>
        <end position="195"/>
    </location>
</feature>
<keyword evidence="6 11" id="KW-0798">TonB box</keyword>
<organism evidence="15 16">
    <name type="scientific">Pseudolysobacter antarcticus</name>
    <dbReference type="NCBI Taxonomy" id="2511995"/>
    <lineage>
        <taxon>Bacteria</taxon>
        <taxon>Pseudomonadati</taxon>
        <taxon>Pseudomonadota</taxon>
        <taxon>Gammaproteobacteria</taxon>
        <taxon>Lysobacterales</taxon>
        <taxon>Rhodanobacteraceae</taxon>
        <taxon>Pseudolysobacter</taxon>
    </lineage>
</organism>
<dbReference type="OrthoDB" id="9764669at2"/>
<feature type="domain" description="TonB-dependent receptor-like beta-barrel" evidence="13">
    <location>
        <begin position="276"/>
        <end position="725"/>
    </location>
</feature>
<evidence type="ECO:0000313" key="15">
    <source>
        <dbReference type="EMBL" id="QBB70956.1"/>
    </source>
</evidence>
<evidence type="ECO:0000256" key="6">
    <source>
        <dbReference type="ARBA" id="ARBA00023077"/>
    </source>
</evidence>
<feature type="short sequence motif" description="TonB C-terminal box" evidence="10">
    <location>
        <begin position="738"/>
        <end position="755"/>
    </location>
</feature>
<dbReference type="PROSITE" id="PS01156">
    <property type="entry name" value="TONB_DEPENDENT_REC_2"/>
    <property type="match status" value="1"/>
</dbReference>
<dbReference type="Gene3D" id="2.170.130.10">
    <property type="entry name" value="TonB-dependent receptor, plug domain"/>
    <property type="match status" value="1"/>
</dbReference>
<evidence type="ECO:0000259" key="13">
    <source>
        <dbReference type="Pfam" id="PF00593"/>
    </source>
</evidence>
<reference evidence="15 16" key="1">
    <citation type="submission" date="2019-01" db="EMBL/GenBank/DDBJ databases">
        <title>Pseudolysobacter antarctica gen. nov., sp. nov., isolated from Fildes Peninsula, Antarctica.</title>
        <authorList>
            <person name="Wei Z."/>
            <person name="Peng F."/>
        </authorList>
    </citation>
    <scope>NUCLEOTIDE SEQUENCE [LARGE SCALE GENOMIC DNA]</scope>
    <source>
        <strain evidence="15 16">AQ6-296</strain>
    </source>
</reference>
<dbReference type="InterPro" id="IPR036942">
    <property type="entry name" value="Beta-barrel_TonB_sf"/>
</dbReference>
<gene>
    <name evidence="15" type="ORF">ELE36_11685</name>
</gene>
<keyword evidence="15" id="KW-0675">Receptor</keyword>
<evidence type="ECO:0000256" key="3">
    <source>
        <dbReference type="ARBA" id="ARBA00022452"/>
    </source>
</evidence>
<sequence length="755" mass="84092">MRNQHIHTRGNSMSINLQNSFMPGFRHSALSVGILLAFANAGAWAETPLGTDMAAADNTTRLNEVQVKDKPWMWNIETKRAHLLPEVDGTKITVTKKSTVEKLDDIPTVIDNNLRNLFAHIPGILVSEQQTPGQLNVNYRGIGNPQEGEYILSLQDGIPIVSDWIGFPTNYYIPVPQSIESIQFLRAGSGLLYGPEPAVLNYVTRRPDPSREFGGYTENVIGSHGLFSDYTEVDGTSGQWEYRADFNYRQADGQRDNGDYKVSGGDLHLGYKLDDTQKLTFDLHAYRSDNAQAGRMSYTQWIANPNLTTTPDNRTWVDHDFAVLGYENHFNDKTQLEVKLWRGYHDQADRSESLTAKPVPNSTLESQKYRFTGLDARLRHDWGQGNAFTTGFTAYQSDSPWRKWLGTNLVVDQYDHSGTPTLRQDRSTDYAAVFAENVFRFGKFHIVPSVRFEHEKLDVDETLNTGKTGANPPVPLIDKNYAKSVPLFGLGLGNDFGHGNETYVNVSQGFRPLRYLDIGSPFGKTSPSNNDPDPTKSTTYEAGIHGWPAKGLYYDVSLFEIDFKNRLESQVIDAIGDTINVNTGDTRHRGIEGQIEYDLLAIGDRSNDGQHLNLFANASFLNAKFTGSTLKNPNGTSLVGNTPAFAPHYVARAGVVWAQDKHYKLSLSASSVASQYWQDNDTGTTAVLGQPGYLPAKIPQYTVVDFSGDYNLTERVRLLAGISNLGDKVYYSRVFQNGLEPAFGRTYYAGISLGF</sequence>
<dbReference type="Pfam" id="PF00593">
    <property type="entry name" value="TonB_dep_Rec_b-barrel"/>
    <property type="match status" value="1"/>
</dbReference>
<keyword evidence="7 9" id="KW-0472">Membrane</keyword>
<accession>A0A411HK94</accession>
<dbReference type="InterPro" id="IPR010917">
    <property type="entry name" value="TonB_rcpt_CS"/>
</dbReference>
<dbReference type="PANTHER" id="PTHR30442:SF0">
    <property type="entry name" value="FE(3+) DICITRATE TRANSPORT PROTEIN FECA"/>
    <property type="match status" value="1"/>
</dbReference>
<evidence type="ECO:0000313" key="16">
    <source>
        <dbReference type="Proteomes" id="UP000291562"/>
    </source>
</evidence>
<comment type="subcellular location">
    <subcellularLocation>
        <location evidence="1 9">Cell outer membrane</location>
        <topology evidence="1 9">Multi-pass membrane protein</topology>
    </subcellularLocation>
</comment>
<dbReference type="InterPro" id="IPR039426">
    <property type="entry name" value="TonB-dep_rcpt-like"/>
</dbReference>
<dbReference type="Proteomes" id="UP000291562">
    <property type="component" value="Chromosome"/>
</dbReference>
<evidence type="ECO:0000256" key="5">
    <source>
        <dbReference type="ARBA" id="ARBA00022729"/>
    </source>
</evidence>
<protein>
    <submittedName>
        <fullName evidence="15">TonB-dependent receptor</fullName>
    </submittedName>
</protein>
<keyword evidence="2 9" id="KW-0813">Transport</keyword>
<evidence type="ECO:0000256" key="4">
    <source>
        <dbReference type="ARBA" id="ARBA00022692"/>
    </source>
</evidence>
<evidence type="ECO:0000256" key="2">
    <source>
        <dbReference type="ARBA" id="ARBA00022448"/>
    </source>
</evidence>
<keyword evidence="4 9" id="KW-0812">Transmembrane</keyword>
<dbReference type="GO" id="GO:0009279">
    <property type="term" value="C:cell outer membrane"/>
    <property type="evidence" value="ECO:0007669"/>
    <property type="project" value="UniProtKB-SubCell"/>
</dbReference>
<evidence type="ECO:0000256" key="1">
    <source>
        <dbReference type="ARBA" id="ARBA00004571"/>
    </source>
</evidence>
<keyword evidence="8 9" id="KW-0998">Cell outer membrane</keyword>
<dbReference type="Pfam" id="PF07715">
    <property type="entry name" value="Plug"/>
    <property type="match status" value="1"/>
</dbReference>
<keyword evidence="16" id="KW-1185">Reference proteome</keyword>
<dbReference type="SUPFAM" id="SSF56935">
    <property type="entry name" value="Porins"/>
    <property type="match status" value="1"/>
</dbReference>
<name>A0A411HK94_9GAMM</name>
<dbReference type="CDD" id="cd01347">
    <property type="entry name" value="ligand_gated_channel"/>
    <property type="match status" value="1"/>
</dbReference>
<keyword evidence="5 12" id="KW-0732">Signal</keyword>
<evidence type="ECO:0000256" key="12">
    <source>
        <dbReference type="SAM" id="SignalP"/>
    </source>
</evidence>
<dbReference type="InterPro" id="IPR012910">
    <property type="entry name" value="Plug_dom"/>
</dbReference>
<evidence type="ECO:0000256" key="7">
    <source>
        <dbReference type="ARBA" id="ARBA00023136"/>
    </source>
</evidence>
<dbReference type="PANTHER" id="PTHR30442">
    <property type="entry name" value="IRON III DICITRATE TRANSPORT PROTEIN FECA"/>
    <property type="match status" value="1"/>
</dbReference>
<dbReference type="Gene3D" id="2.40.170.20">
    <property type="entry name" value="TonB-dependent receptor, beta-barrel domain"/>
    <property type="match status" value="1"/>
</dbReference>
<proteinExistence type="inferred from homology"/>
<evidence type="ECO:0000256" key="10">
    <source>
        <dbReference type="PROSITE-ProRule" id="PRU10144"/>
    </source>
</evidence>
<dbReference type="InterPro" id="IPR000531">
    <property type="entry name" value="Beta-barrel_TonB"/>
</dbReference>
<feature type="chain" id="PRO_5019537829" evidence="12">
    <location>
        <begin position="46"/>
        <end position="755"/>
    </location>
</feature>
<dbReference type="AlphaFoldDB" id="A0A411HK94"/>
<evidence type="ECO:0000259" key="14">
    <source>
        <dbReference type="Pfam" id="PF07715"/>
    </source>
</evidence>
<dbReference type="PROSITE" id="PS52016">
    <property type="entry name" value="TONB_DEPENDENT_REC_3"/>
    <property type="match status" value="1"/>
</dbReference>
<dbReference type="KEGG" id="xbc:ELE36_11685"/>
<dbReference type="EMBL" id="CP035704">
    <property type="protein sequence ID" value="QBB70956.1"/>
    <property type="molecule type" value="Genomic_DNA"/>
</dbReference>
<evidence type="ECO:0000256" key="9">
    <source>
        <dbReference type="PROSITE-ProRule" id="PRU01360"/>
    </source>
</evidence>